<dbReference type="Proteomes" id="UP001196413">
    <property type="component" value="Unassembled WGS sequence"/>
</dbReference>
<evidence type="ECO:0000256" key="5">
    <source>
        <dbReference type="ARBA" id="ARBA00022630"/>
    </source>
</evidence>
<keyword evidence="5" id="KW-0285">Flavoprotein</keyword>
<dbReference type="InterPro" id="IPR002937">
    <property type="entry name" value="Amino_oxidase"/>
</dbReference>
<dbReference type="Pfam" id="PF01593">
    <property type="entry name" value="Amino_oxidase"/>
    <property type="match status" value="1"/>
</dbReference>
<evidence type="ECO:0000313" key="10">
    <source>
        <dbReference type="Proteomes" id="UP001196413"/>
    </source>
</evidence>
<dbReference type="AlphaFoldDB" id="A0AAD5MA94"/>
<evidence type="ECO:0000313" key="9">
    <source>
        <dbReference type="EMBL" id="KAJ1352473.1"/>
    </source>
</evidence>
<comment type="subcellular location">
    <subcellularLocation>
        <location evidence="2">Cytoplasm</location>
    </subcellularLocation>
</comment>
<comment type="cofactor">
    <cofactor evidence="1">
        <name>FAD</name>
        <dbReference type="ChEBI" id="CHEBI:57692"/>
    </cofactor>
</comment>
<keyword evidence="6" id="KW-0274">FAD</keyword>
<dbReference type="GO" id="GO:0046592">
    <property type="term" value="F:polyamine oxidase activity"/>
    <property type="evidence" value="ECO:0007669"/>
    <property type="project" value="TreeGrafter"/>
</dbReference>
<comment type="caution">
    <text evidence="9">The sequence shown here is derived from an EMBL/GenBank/DDBJ whole genome shotgun (WGS) entry which is preliminary data.</text>
</comment>
<comment type="similarity">
    <text evidence="3">Belongs to the flavin monoamine oxidase family.</text>
</comment>
<evidence type="ECO:0000259" key="8">
    <source>
        <dbReference type="Pfam" id="PF01593"/>
    </source>
</evidence>
<evidence type="ECO:0000256" key="2">
    <source>
        <dbReference type="ARBA" id="ARBA00004496"/>
    </source>
</evidence>
<dbReference type="Gene3D" id="3.50.50.60">
    <property type="entry name" value="FAD/NAD(P)-binding domain"/>
    <property type="match status" value="2"/>
</dbReference>
<keyword evidence="4" id="KW-0963">Cytoplasm</keyword>
<evidence type="ECO:0000256" key="7">
    <source>
        <dbReference type="ARBA" id="ARBA00023002"/>
    </source>
</evidence>
<evidence type="ECO:0000256" key="1">
    <source>
        <dbReference type="ARBA" id="ARBA00001974"/>
    </source>
</evidence>
<keyword evidence="7" id="KW-0560">Oxidoreductase</keyword>
<evidence type="ECO:0000256" key="3">
    <source>
        <dbReference type="ARBA" id="ARBA00005995"/>
    </source>
</evidence>
<protein>
    <recommendedName>
        <fullName evidence="8">Amine oxidase domain-containing protein</fullName>
    </recommendedName>
</protein>
<dbReference type="SUPFAM" id="SSF54373">
    <property type="entry name" value="FAD-linked reductases, C-terminal domain"/>
    <property type="match status" value="1"/>
</dbReference>
<evidence type="ECO:0000256" key="4">
    <source>
        <dbReference type="ARBA" id="ARBA00022490"/>
    </source>
</evidence>
<sequence>MASRFQTDKLGYKAILDHIQAAIPEHMFQLNTTVLNINYSDIGVTLKTSRDHKHKRYDYVIVTSSLGHLKKYHQKLFTPPLPRKKIEAIEKIGFGGASKIFFRWKQPWWSNKTYSIMPLPVKGMARNTIDKFDRALNTLQILDWEPNTTIAWIGGESNKSIEPPVEIIRSRLTKDDLLLGSYSYLSVAQAKAQIPHSRLAIPVKQNKRLKVLFAGEATHHRLFQTAIGSYLSGRREADRLNLDWESRNPVRMAARFAKSMRNHSKPACKNSRLPVDILPTYEVVKCYP</sequence>
<accession>A0AAD5MA94</accession>
<gene>
    <name evidence="9" type="ORF">KIN20_008813</name>
</gene>
<dbReference type="InterPro" id="IPR050281">
    <property type="entry name" value="Flavin_monoamine_oxidase"/>
</dbReference>
<dbReference type="GO" id="GO:0005737">
    <property type="term" value="C:cytoplasm"/>
    <property type="evidence" value="ECO:0007669"/>
    <property type="project" value="UniProtKB-SubCell"/>
</dbReference>
<keyword evidence="10" id="KW-1185">Reference proteome</keyword>
<organism evidence="9 10">
    <name type="scientific">Parelaphostrongylus tenuis</name>
    <name type="common">Meningeal worm</name>
    <dbReference type="NCBI Taxonomy" id="148309"/>
    <lineage>
        <taxon>Eukaryota</taxon>
        <taxon>Metazoa</taxon>
        <taxon>Ecdysozoa</taxon>
        <taxon>Nematoda</taxon>
        <taxon>Chromadorea</taxon>
        <taxon>Rhabditida</taxon>
        <taxon>Rhabditina</taxon>
        <taxon>Rhabditomorpha</taxon>
        <taxon>Strongyloidea</taxon>
        <taxon>Metastrongylidae</taxon>
        <taxon>Parelaphostrongylus</taxon>
    </lineage>
</organism>
<dbReference type="PANTHER" id="PTHR10742:SF405">
    <property type="entry name" value="PEROXISOMAL N(1)-ACETYL-SPERMINE_SPERMIDINE OXIDASE"/>
    <property type="match status" value="1"/>
</dbReference>
<dbReference type="PANTHER" id="PTHR10742">
    <property type="entry name" value="FLAVIN MONOAMINE OXIDASE"/>
    <property type="match status" value="1"/>
</dbReference>
<name>A0AAD5MA94_PARTN</name>
<feature type="domain" description="Amine oxidase" evidence="8">
    <location>
        <begin position="11"/>
        <end position="240"/>
    </location>
</feature>
<dbReference type="InterPro" id="IPR036188">
    <property type="entry name" value="FAD/NAD-bd_sf"/>
</dbReference>
<reference evidence="9" key="1">
    <citation type="submission" date="2021-06" db="EMBL/GenBank/DDBJ databases">
        <title>Parelaphostrongylus tenuis whole genome reference sequence.</title>
        <authorList>
            <person name="Garwood T.J."/>
            <person name="Larsen P.A."/>
            <person name="Fountain-Jones N.M."/>
            <person name="Garbe J.R."/>
            <person name="Macchietto M.G."/>
            <person name="Kania S.A."/>
            <person name="Gerhold R.W."/>
            <person name="Richards J.E."/>
            <person name="Wolf T.M."/>
        </authorList>
    </citation>
    <scope>NUCLEOTIDE SEQUENCE</scope>
    <source>
        <strain evidence="9">MNPRO001-30</strain>
        <tissue evidence="9">Meninges</tissue>
    </source>
</reference>
<evidence type="ECO:0000256" key="6">
    <source>
        <dbReference type="ARBA" id="ARBA00022827"/>
    </source>
</evidence>
<dbReference type="EMBL" id="JAHQIW010001423">
    <property type="protein sequence ID" value="KAJ1352473.1"/>
    <property type="molecule type" value="Genomic_DNA"/>
</dbReference>
<proteinExistence type="inferred from homology"/>
<dbReference type="SUPFAM" id="SSF51905">
    <property type="entry name" value="FAD/NAD(P)-binding domain"/>
    <property type="match status" value="1"/>
</dbReference>